<keyword evidence="2" id="KW-1185">Reference proteome</keyword>
<accession>A0ABY7PYJ7</accession>
<reference evidence="2" key="1">
    <citation type="submission" date="2022-12" db="EMBL/GenBank/DDBJ databases">
        <authorList>
            <person name="Mo P."/>
        </authorList>
    </citation>
    <scope>NUCLEOTIDE SEQUENCE [LARGE SCALE GENOMIC DNA]</scope>
    <source>
        <strain evidence="2">HUAS 3-15</strain>
    </source>
</reference>
<proteinExistence type="predicted"/>
<evidence type="ECO:0000313" key="2">
    <source>
        <dbReference type="Proteomes" id="UP001212821"/>
    </source>
</evidence>
<organism evidence="1 2">
    <name type="scientific">Kitasatospora cathayae</name>
    <dbReference type="NCBI Taxonomy" id="3004092"/>
    <lineage>
        <taxon>Bacteria</taxon>
        <taxon>Bacillati</taxon>
        <taxon>Actinomycetota</taxon>
        <taxon>Actinomycetes</taxon>
        <taxon>Kitasatosporales</taxon>
        <taxon>Streptomycetaceae</taxon>
        <taxon>Kitasatospora</taxon>
    </lineage>
</organism>
<gene>
    <name evidence="1" type="ORF">O1G21_04940</name>
</gene>
<dbReference type="EMBL" id="CP115450">
    <property type="protein sequence ID" value="WBP85267.1"/>
    <property type="molecule type" value="Genomic_DNA"/>
</dbReference>
<dbReference type="RefSeq" id="WP_270141101.1">
    <property type="nucleotide sequence ID" value="NZ_CP115450.1"/>
</dbReference>
<name>A0ABY7PYJ7_9ACTN</name>
<evidence type="ECO:0000313" key="1">
    <source>
        <dbReference type="EMBL" id="WBP85267.1"/>
    </source>
</evidence>
<sequence length="156" mass="16787">MDETLGRHVNARFERLAQRVRDELAAAGLPVVAPGLDRGLAAGAEVRVSAWNQHFGEEPEVVVSWLVSPRLRGRAVADVQRYQEVTPAIRQSGEAQAAMAAAVIAILSAAGYTARDHGNEYAPFDVLVLAGPDLRTPPAWADLEEAPDRTEGEPAR</sequence>
<protein>
    <submittedName>
        <fullName evidence="1">Uncharacterized protein</fullName>
    </submittedName>
</protein>
<dbReference type="Proteomes" id="UP001212821">
    <property type="component" value="Chromosome"/>
</dbReference>